<dbReference type="HOGENOM" id="CLU_019642_0_0_11"/>
<evidence type="ECO:0000313" key="3">
    <source>
        <dbReference type="Proteomes" id="UP000004830"/>
    </source>
</evidence>
<name>G1WLA0_9ACTN</name>
<dbReference type="Gene3D" id="3.40.50.300">
    <property type="entry name" value="P-loop containing nucleotide triphosphate hydrolases"/>
    <property type="match status" value="1"/>
</dbReference>
<dbReference type="OrthoDB" id="3193269at2"/>
<dbReference type="STRING" id="742742.HMPREF9452_02113"/>
<feature type="domain" description="Schlafen group 3-like DNA/RNA helicase" evidence="1">
    <location>
        <begin position="265"/>
        <end position="609"/>
    </location>
</feature>
<comment type="caution">
    <text evidence="2">The sequence shown here is derived from an EMBL/GenBank/DDBJ whole genome shotgun (WGS) entry which is preliminary data.</text>
</comment>
<proteinExistence type="predicted"/>
<evidence type="ECO:0000259" key="1">
    <source>
        <dbReference type="Pfam" id="PF09848"/>
    </source>
</evidence>
<dbReference type="PATRIC" id="fig|742742.3.peg.2089"/>
<dbReference type="EMBL" id="ADLS01000033">
    <property type="protein sequence ID" value="EGX68423.1"/>
    <property type="molecule type" value="Genomic_DNA"/>
</dbReference>
<protein>
    <recommendedName>
        <fullName evidence="1">Schlafen group 3-like DNA/RNA helicase domain-containing protein</fullName>
    </recommendedName>
</protein>
<dbReference type="Pfam" id="PF09848">
    <property type="entry name" value="SLFN-g3_helicase"/>
    <property type="match status" value="1"/>
</dbReference>
<dbReference type="AlphaFoldDB" id="G1WLA0"/>
<sequence length="624" mass="70694">MIIYSGSKADFMVQVEEDTIAYTIRDNILEKMHRKTPDAEFRSWVNSLEYMYKVLNDDGIPRNSGIAIEYNLPNTAKRVDFLVSGYDAKRAANVVIIELKQWEKLNKVEGLDALVETFTGGRERRVVHPSYQAWSYAEMIRDYNEYAQMAGVNLWPCAYLHNYMRVQDDPLDDPIYKDYLDEAPAFAKGDVRKLREFIKRVVETGDDSEILYEIDNGRIKPSKSLQDAIVGMLESNPEFNLIDDQKVVFERIMELSRQCERDGRKRVLIATGGPGTGKTVIAMNLLARLTQEGVFVQYCSKNSAPRTVYAKKLKGHRTKSSIDNMFKGSGAYVEAPRNAVGVVLADEAHRLNEKSGLYGNQGVNQIHEIIHAARLSVFFIDECQRVTVKDIGSVGEIKRWAAVNGAEVHEEGLSSQFRCNGSDGYLAWLDDVLEIRETANYDIEGIDYDFEVLDSPDEMRQKVIERNQGSNKSRILAGYCWNWPRAGRADTNTHEITIGDFEISWNLDGGEAFALSPTSINEAGCIHTTQGLEFEYVGVIIGDDLRYEGNHVVTDYTKRAGTDQSIKGLKKMEREDPKHALKLADEIIKNTYRTLMTRGMKGCYVYATDPNLRSYLKERSAVCV</sequence>
<organism evidence="2 3">
    <name type="scientific">Collinsella tanakaei YIT 12063</name>
    <dbReference type="NCBI Taxonomy" id="742742"/>
    <lineage>
        <taxon>Bacteria</taxon>
        <taxon>Bacillati</taxon>
        <taxon>Actinomycetota</taxon>
        <taxon>Coriobacteriia</taxon>
        <taxon>Coriobacteriales</taxon>
        <taxon>Coriobacteriaceae</taxon>
        <taxon>Collinsella</taxon>
    </lineage>
</organism>
<gene>
    <name evidence="2" type="ORF">HMPREF9452_02113</name>
</gene>
<dbReference type="InterPro" id="IPR018647">
    <property type="entry name" value="SLFN_3-like_DNA/RNA_helicase"/>
</dbReference>
<dbReference type="eggNOG" id="COG0507">
    <property type="taxonomic scope" value="Bacteria"/>
</dbReference>
<dbReference type="Proteomes" id="UP000004830">
    <property type="component" value="Unassembled WGS sequence"/>
</dbReference>
<evidence type="ECO:0000313" key="2">
    <source>
        <dbReference type="EMBL" id="EGX68423.1"/>
    </source>
</evidence>
<dbReference type="GeneID" id="62759789"/>
<accession>G1WLA0</accession>
<reference evidence="2 3" key="1">
    <citation type="submission" date="2011-06" db="EMBL/GenBank/DDBJ databases">
        <title>The Genome Sequence of Collinsella tanakaei YIT 12063.</title>
        <authorList>
            <consortium name="The Broad Institute Genome Sequencing Platform"/>
            <person name="Earl A."/>
            <person name="Ward D."/>
            <person name="Feldgarden M."/>
            <person name="Gevers D."/>
            <person name="Morotomi M."/>
            <person name="Young S.K."/>
            <person name="Zeng Q."/>
            <person name="Gargeya S."/>
            <person name="Fitzgerald M."/>
            <person name="Haas B."/>
            <person name="Abouelleil A."/>
            <person name="Alvarado L."/>
            <person name="Arachchi H.M."/>
            <person name="Berlin A."/>
            <person name="Brown A."/>
            <person name="Chapman S.B."/>
            <person name="Chen Z."/>
            <person name="Dunbar C."/>
            <person name="Freedman E."/>
            <person name="Gearin G."/>
            <person name="Gellesch M."/>
            <person name="Goldberg J."/>
            <person name="Griggs A."/>
            <person name="Gujja S."/>
            <person name="Heiman D."/>
            <person name="Howarth C."/>
            <person name="Larson L."/>
            <person name="Lui A."/>
            <person name="MacDonald P.J.P."/>
            <person name="Mehta T."/>
            <person name="Montmayeur A."/>
            <person name="Murphy C."/>
            <person name="Neiman D."/>
            <person name="Pearson M."/>
            <person name="Priest M."/>
            <person name="Roberts A."/>
            <person name="Saif S."/>
            <person name="Shea T."/>
            <person name="Shenoy N."/>
            <person name="Sisk P."/>
            <person name="Stolte C."/>
            <person name="Sykes S."/>
            <person name="Wortman J."/>
            <person name="Nusbaum C."/>
            <person name="Birren B."/>
        </authorList>
    </citation>
    <scope>NUCLEOTIDE SEQUENCE [LARGE SCALE GENOMIC DNA]</scope>
    <source>
        <strain evidence="2 3">YIT 12063</strain>
    </source>
</reference>
<dbReference type="InterPro" id="IPR027417">
    <property type="entry name" value="P-loop_NTPase"/>
</dbReference>
<dbReference type="RefSeq" id="WP_009142136.1">
    <property type="nucleotide sequence ID" value="NZ_JH126475.1"/>
</dbReference>
<dbReference type="eggNOG" id="COG3410">
    <property type="taxonomic scope" value="Bacteria"/>
</dbReference>
<keyword evidence="3" id="KW-1185">Reference proteome</keyword>
<dbReference type="SUPFAM" id="SSF52540">
    <property type="entry name" value="P-loop containing nucleoside triphosphate hydrolases"/>
    <property type="match status" value="1"/>
</dbReference>